<dbReference type="PANTHER" id="PTHR42832:SF3">
    <property type="entry name" value="L-GLUTAMINE--4-(METHYLSULFANYL)-2-OXOBUTANOATE AMINOTRANSFERASE"/>
    <property type="match status" value="1"/>
</dbReference>
<evidence type="ECO:0000256" key="1">
    <source>
        <dbReference type="ARBA" id="ARBA00001933"/>
    </source>
</evidence>
<dbReference type="Pfam" id="PF00155">
    <property type="entry name" value="Aminotran_1_2"/>
    <property type="match status" value="1"/>
</dbReference>
<dbReference type="PROSITE" id="PS00105">
    <property type="entry name" value="AA_TRANSFER_CLASS_1"/>
    <property type="match status" value="1"/>
</dbReference>
<proteinExistence type="inferred from homology"/>
<organism evidence="6 7">
    <name type="scientific">Pseudobacteroides cellulosolvens ATCC 35603 = DSM 2933</name>
    <dbReference type="NCBI Taxonomy" id="398512"/>
    <lineage>
        <taxon>Bacteria</taxon>
        <taxon>Bacillati</taxon>
        <taxon>Bacillota</taxon>
        <taxon>Clostridia</taxon>
        <taxon>Eubacteriales</taxon>
        <taxon>Oscillospiraceae</taxon>
        <taxon>Pseudobacteroides</taxon>
    </lineage>
</organism>
<dbReference type="GO" id="GO:0008483">
    <property type="term" value="F:transaminase activity"/>
    <property type="evidence" value="ECO:0007669"/>
    <property type="project" value="UniProtKB-KW"/>
</dbReference>
<dbReference type="PANTHER" id="PTHR42832">
    <property type="entry name" value="AMINO ACID AMINOTRANSFERASE"/>
    <property type="match status" value="1"/>
</dbReference>
<reference evidence="7" key="1">
    <citation type="submission" date="2015-07" db="EMBL/GenBank/DDBJ databases">
        <title>Near-Complete Genome Sequence of the Cellulolytic Bacterium Bacteroides (Pseudobacteroides) cellulosolvens ATCC 35603.</title>
        <authorList>
            <person name="Dassa B."/>
            <person name="Utturkar S.M."/>
            <person name="Klingeman D.M."/>
            <person name="Hurt R.A."/>
            <person name="Keller M."/>
            <person name="Xu J."/>
            <person name="Reddy Y.H.K."/>
            <person name="Borovok I."/>
            <person name="Grinberg I.R."/>
            <person name="Lamed R."/>
            <person name="Zhivin O."/>
            <person name="Bayer E.A."/>
            <person name="Brown S.D."/>
        </authorList>
    </citation>
    <scope>NUCLEOTIDE SEQUENCE [LARGE SCALE GENOMIC DNA]</scope>
    <source>
        <strain evidence="7">DSM 2933</strain>
    </source>
</reference>
<dbReference type="InterPro" id="IPR004838">
    <property type="entry name" value="NHTrfase_class1_PyrdxlP-BS"/>
</dbReference>
<dbReference type="InterPro" id="IPR015424">
    <property type="entry name" value="PyrdxlP-dep_Trfase"/>
</dbReference>
<evidence type="ECO:0000256" key="3">
    <source>
        <dbReference type="ARBA" id="ARBA00022679"/>
    </source>
</evidence>
<comment type="cofactor">
    <cofactor evidence="1 4">
        <name>pyridoxal 5'-phosphate</name>
        <dbReference type="ChEBI" id="CHEBI:597326"/>
    </cofactor>
</comment>
<feature type="domain" description="Aminotransferase class I/classII large" evidence="5">
    <location>
        <begin position="44"/>
        <end position="380"/>
    </location>
</feature>
<dbReference type="SUPFAM" id="SSF53383">
    <property type="entry name" value="PLP-dependent transferases"/>
    <property type="match status" value="1"/>
</dbReference>
<sequence length="408" mass="45481">MSFLINNFAKRVGGSNFGKDKGTYKFALIKKAKERALSSNKGVEFIDMGVGEPDTPAVPEIVEVLAMEAGKPENRFYSDNGIPEFYHAASDYLKNVFGIDINPRSEIIHGIGSKPVLAMLPAVFINPGDVCITTTPGYPVISTWTKYFGGEVFSLKLTNENNFYPEFHDIPESILKKAKILYINYPNNPTGQVATKEFYNQVVEFAFKNRIAVVSDAAYGALVYRGYRPLSFLSVDGAKDIGVEVFSLSKAFNMTGWRAAFVAGNKDIVSAYGMVKDNTDSGQFRAILKAGIYAMNHPEITQKTCQKYERRFGMLMEALKDAGFDPRMPKGTFYCYVKAPKGAGNTVFNNAQEAAEYIIEKAMISVVPWDDAGAYLRFSVTFEASSIEEEKSIVDEVRRRLLDLRLYF</sequence>
<dbReference type="Gene3D" id="3.90.1150.10">
    <property type="entry name" value="Aspartate Aminotransferase, domain 1"/>
    <property type="match status" value="1"/>
</dbReference>
<gene>
    <name evidence="6" type="ORF">Bccel_2719</name>
</gene>
<keyword evidence="3 4" id="KW-0808">Transferase</keyword>
<dbReference type="AlphaFoldDB" id="A0A0L6JNU3"/>
<dbReference type="EC" id="2.6.1.-" evidence="4"/>
<dbReference type="InterPro" id="IPR015421">
    <property type="entry name" value="PyrdxlP-dep_Trfase_major"/>
</dbReference>
<keyword evidence="7" id="KW-1185">Reference proteome</keyword>
<evidence type="ECO:0000313" key="7">
    <source>
        <dbReference type="Proteomes" id="UP000036923"/>
    </source>
</evidence>
<dbReference type="Gene3D" id="3.40.640.10">
    <property type="entry name" value="Type I PLP-dependent aspartate aminotransferase-like (Major domain)"/>
    <property type="match status" value="1"/>
</dbReference>
<name>A0A0L6JNU3_9FIRM</name>
<dbReference type="InterPro" id="IPR004839">
    <property type="entry name" value="Aminotransferase_I/II_large"/>
</dbReference>
<dbReference type="RefSeq" id="WP_036944086.1">
    <property type="nucleotide sequence ID" value="NZ_JQKC01000025.1"/>
</dbReference>
<dbReference type="CDD" id="cd00609">
    <property type="entry name" value="AAT_like"/>
    <property type="match status" value="1"/>
</dbReference>
<dbReference type="STRING" id="398512.Bccel_2719"/>
<dbReference type="Proteomes" id="UP000036923">
    <property type="component" value="Unassembled WGS sequence"/>
</dbReference>
<dbReference type="GO" id="GO:0030170">
    <property type="term" value="F:pyridoxal phosphate binding"/>
    <property type="evidence" value="ECO:0007669"/>
    <property type="project" value="InterPro"/>
</dbReference>
<dbReference type="NCBIfam" id="NF004937">
    <property type="entry name" value="PRK06290.1"/>
    <property type="match status" value="1"/>
</dbReference>
<evidence type="ECO:0000259" key="5">
    <source>
        <dbReference type="Pfam" id="PF00155"/>
    </source>
</evidence>
<accession>A0A0L6JNU3</accession>
<dbReference type="OrthoDB" id="9802328at2"/>
<comment type="similarity">
    <text evidence="4">Belongs to the class-I pyridoxal-phosphate-dependent aminotransferase family.</text>
</comment>
<dbReference type="PATRIC" id="fig|398512.5.peg.2851"/>
<protein>
    <recommendedName>
        <fullName evidence="4">Aminotransferase</fullName>
        <ecNumber evidence="4">2.6.1.-</ecNumber>
    </recommendedName>
</protein>
<dbReference type="EMBL" id="LGTC01000001">
    <property type="protein sequence ID" value="KNY27448.1"/>
    <property type="molecule type" value="Genomic_DNA"/>
</dbReference>
<evidence type="ECO:0000313" key="6">
    <source>
        <dbReference type="EMBL" id="KNY27448.1"/>
    </source>
</evidence>
<evidence type="ECO:0000256" key="2">
    <source>
        <dbReference type="ARBA" id="ARBA00022576"/>
    </source>
</evidence>
<keyword evidence="2 4" id="KW-0032">Aminotransferase</keyword>
<evidence type="ECO:0000256" key="4">
    <source>
        <dbReference type="RuleBase" id="RU000481"/>
    </source>
</evidence>
<dbReference type="InterPro" id="IPR015422">
    <property type="entry name" value="PyrdxlP-dep_Trfase_small"/>
</dbReference>
<dbReference type="eggNOG" id="COG0436">
    <property type="taxonomic scope" value="Bacteria"/>
</dbReference>
<comment type="caution">
    <text evidence="6">The sequence shown here is derived from an EMBL/GenBank/DDBJ whole genome shotgun (WGS) entry which is preliminary data.</text>
</comment>
<dbReference type="InterPro" id="IPR050881">
    <property type="entry name" value="LL-DAP_aminotransferase"/>
</dbReference>